<protein>
    <submittedName>
        <fullName evidence="1">Uncharacterized protein</fullName>
    </submittedName>
</protein>
<feature type="non-terminal residue" evidence="1">
    <location>
        <position position="66"/>
    </location>
</feature>
<proteinExistence type="predicted"/>
<dbReference type="AlphaFoldDB" id="V9FTZ7"/>
<accession>V9FTZ7</accession>
<evidence type="ECO:0000313" key="1">
    <source>
        <dbReference type="EMBL" id="ETI54970.1"/>
    </source>
</evidence>
<feature type="non-terminal residue" evidence="1">
    <location>
        <position position="1"/>
    </location>
</feature>
<sequence length="66" mass="7601">RCMHQNKNLKSRAMPIDLVEEYDYEGVTLYATFLEGDVAGNFISDVALNESKSVRLKNNSGNYRKW</sequence>
<evidence type="ECO:0000313" key="2">
    <source>
        <dbReference type="Proteomes" id="UP000018721"/>
    </source>
</evidence>
<dbReference type="HOGENOM" id="CLU_2839127_0_0_1"/>
<name>V9FTZ7_PHYNI</name>
<keyword evidence="2" id="KW-1185">Reference proteome</keyword>
<reference evidence="1 2" key="1">
    <citation type="submission" date="2013-11" db="EMBL/GenBank/DDBJ databases">
        <title>The Genome Sequence of Phytophthora parasitica P1569.</title>
        <authorList>
            <consortium name="The Broad Institute Genomics Platform"/>
            <person name="Russ C."/>
            <person name="Tyler B."/>
            <person name="Panabieres F."/>
            <person name="Shan W."/>
            <person name="Tripathy S."/>
            <person name="Grunwald N."/>
            <person name="Machado M."/>
            <person name="Johnson C.S."/>
            <person name="Arredondo F."/>
            <person name="Hong C."/>
            <person name="Coffey M."/>
            <person name="Young S.K."/>
            <person name="Zeng Q."/>
            <person name="Gargeya S."/>
            <person name="Fitzgerald M."/>
            <person name="Abouelleil A."/>
            <person name="Alvarado L."/>
            <person name="Chapman S.B."/>
            <person name="Gainer-Dewar J."/>
            <person name="Goldberg J."/>
            <person name="Griggs A."/>
            <person name="Gujja S."/>
            <person name="Hansen M."/>
            <person name="Howarth C."/>
            <person name="Imamovic A."/>
            <person name="Ireland A."/>
            <person name="Larimer J."/>
            <person name="McCowan C."/>
            <person name="Murphy C."/>
            <person name="Pearson M."/>
            <person name="Poon T.W."/>
            <person name="Priest M."/>
            <person name="Roberts A."/>
            <person name="Saif S."/>
            <person name="Shea T."/>
            <person name="Sykes S."/>
            <person name="Wortman J."/>
            <person name="Nusbaum C."/>
            <person name="Birren B."/>
        </authorList>
    </citation>
    <scope>NUCLEOTIDE SEQUENCE [LARGE SCALE GENOMIC DNA]</scope>
    <source>
        <strain evidence="1 2">P1569</strain>
    </source>
</reference>
<dbReference type="Proteomes" id="UP000018721">
    <property type="component" value="Unassembled WGS sequence"/>
</dbReference>
<dbReference type="EMBL" id="ANIZ01000401">
    <property type="protein sequence ID" value="ETI54970.1"/>
    <property type="molecule type" value="Genomic_DNA"/>
</dbReference>
<gene>
    <name evidence="1" type="ORF">F443_02303</name>
</gene>
<comment type="caution">
    <text evidence="1">The sequence shown here is derived from an EMBL/GenBank/DDBJ whole genome shotgun (WGS) entry which is preliminary data.</text>
</comment>
<organism evidence="1 2">
    <name type="scientific">Phytophthora nicotianae P1569</name>
    <dbReference type="NCBI Taxonomy" id="1317065"/>
    <lineage>
        <taxon>Eukaryota</taxon>
        <taxon>Sar</taxon>
        <taxon>Stramenopiles</taxon>
        <taxon>Oomycota</taxon>
        <taxon>Peronosporomycetes</taxon>
        <taxon>Peronosporales</taxon>
        <taxon>Peronosporaceae</taxon>
        <taxon>Phytophthora</taxon>
    </lineage>
</organism>